<dbReference type="EMBL" id="CP062983">
    <property type="protein sequence ID" value="QPC80802.1"/>
    <property type="molecule type" value="Genomic_DNA"/>
</dbReference>
<dbReference type="Gene3D" id="3.40.50.2000">
    <property type="entry name" value="Glycogen Phosphorylase B"/>
    <property type="match status" value="2"/>
</dbReference>
<dbReference type="InterPro" id="IPR051199">
    <property type="entry name" value="LPS_LOS_Heptosyltrfase"/>
</dbReference>
<reference evidence="3 4" key="1">
    <citation type="submission" date="2020-02" db="EMBL/GenBank/DDBJ databases">
        <authorList>
            <person name="Zheng R.K."/>
            <person name="Sun C.M."/>
        </authorList>
    </citation>
    <scope>NUCLEOTIDE SEQUENCE [LARGE SCALE GENOMIC DNA]</scope>
    <source>
        <strain evidence="4">rifampicinis</strain>
    </source>
</reference>
<dbReference type="Pfam" id="PF01075">
    <property type="entry name" value="Glyco_transf_9"/>
    <property type="match status" value="1"/>
</dbReference>
<name>A0A7S8ICR3_9CHLR</name>
<evidence type="ECO:0000313" key="3">
    <source>
        <dbReference type="EMBL" id="QPC80802.1"/>
    </source>
</evidence>
<evidence type="ECO:0000256" key="1">
    <source>
        <dbReference type="ARBA" id="ARBA00022676"/>
    </source>
</evidence>
<dbReference type="PANTHER" id="PTHR30160:SF1">
    <property type="entry name" value="LIPOPOLYSACCHARIDE 1,2-N-ACETYLGLUCOSAMINETRANSFERASE-RELATED"/>
    <property type="match status" value="1"/>
</dbReference>
<keyword evidence="1" id="KW-0328">Glycosyltransferase</keyword>
<dbReference type="RefSeq" id="WP_195168877.1">
    <property type="nucleotide sequence ID" value="NZ_CP062983.1"/>
</dbReference>
<keyword evidence="4" id="KW-1185">Reference proteome</keyword>
<dbReference type="GO" id="GO:0009244">
    <property type="term" value="P:lipopolysaccharide core region biosynthetic process"/>
    <property type="evidence" value="ECO:0007669"/>
    <property type="project" value="TreeGrafter"/>
</dbReference>
<dbReference type="GO" id="GO:0005829">
    <property type="term" value="C:cytosol"/>
    <property type="evidence" value="ECO:0007669"/>
    <property type="project" value="TreeGrafter"/>
</dbReference>
<organism evidence="3 4">
    <name type="scientific">Phototrophicus methaneseepsis</name>
    <dbReference type="NCBI Taxonomy" id="2710758"/>
    <lineage>
        <taxon>Bacteria</taxon>
        <taxon>Bacillati</taxon>
        <taxon>Chloroflexota</taxon>
        <taxon>Candidatus Thermofontia</taxon>
        <taxon>Phototrophicales</taxon>
        <taxon>Phototrophicaceae</taxon>
        <taxon>Phototrophicus</taxon>
    </lineage>
</organism>
<evidence type="ECO:0000256" key="2">
    <source>
        <dbReference type="ARBA" id="ARBA00022679"/>
    </source>
</evidence>
<evidence type="ECO:0000313" key="4">
    <source>
        <dbReference type="Proteomes" id="UP000594468"/>
    </source>
</evidence>
<dbReference type="AlphaFoldDB" id="A0A7S8ICR3"/>
<dbReference type="Proteomes" id="UP000594468">
    <property type="component" value="Chromosome"/>
</dbReference>
<dbReference type="GO" id="GO:0008713">
    <property type="term" value="F:ADP-heptose-lipopolysaccharide heptosyltransferase activity"/>
    <property type="evidence" value="ECO:0007669"/>
    <property type="project" value="TreeGrafter"/>
</dbReference>
<dbReference type="SUPFAM" id="SSF53756">
    <property type="entry name" value="UDP-Glycosyltransferase/glycogen phosphorylase"/>
    <property type="match status" value="1"/>
</dbReference>
<protein>
    <submittedName>
        <fullName evidence="3">Glycosyltransferase family 9 protein</fullName>
    </submittedName>
</protein>
<dbReference type="CDD" id="cd03789">
    <property type="entry name" value="GT9_LPS_heptosyltransferase"/>
    <property type="match status" value="1"/>
</dbReference>
<dbReference type="PANTHER" id="PTHR30160">
    <property type="entry name" value="TETRAACYLDISACCHARIDE 4'-KINASE-RELATED"/>
    <property type="match status" value="1"/>
</dbReference>
<accession>A0A7S8ICR3</accession>
<sequence length="398" mass="44509">MDRDALVHRNKQLTAAFHQAPMQHRLRRHLIEAAANFPFAPLNTRTNRILFIKPDHIGDVLLATPVFRAMKKRQPSTEIHVLAGPWASSVLANYRDVDLVLTLPFPGFDRSQEKDSLLAPYTQVIRVSRQLRHIGYSAAIILRPDHWWGALLAHAAGIRQRIGYNLPDVMPFLTQAIPYEGGHAIRQNLRLVERWTGHITDEQVDYTFEPFADESEAIAGYLQNYGITDAQSILCIHPGAGTWAKLWEAEKWAQVADTLCDQFDISIIFTGTMQELPMIQSIQNLMRHKSYSSAGDVTLGQLAALYQRAEAVLGADSGPLHLAAAVHTPTVTLFGPADPDEFRPWGDKSHHIVLASPIGCRPCRVLDWGEDPPHFHPCMRDITVGSVLEAARRALQAD</sequence>
<dbReference type="InterPro" id="IPR002201">
    <property type="entry name" value="Glyco_trans_9"/>
</dbReference>
<dbReference type="KEGG" id="pmet:G4Y79_13905"/>
<keyword evidence="2 3" id="KW-0808">Transferase</keyword>
<proteinExistence type="predicted"/>
<gene>
    <name evidence="3" type="ORF">G4Y79_13905</name>
</gene>